<reference evidence="1 2" key="1">
    <citation type="journal article" date="2015" name="Antonie Van Leeuwenhoek">
        <title>Thioclava indica sp. nov., isolated from surface seawater of the Indian Ocean.</title>
        <authorList>
            <person name="Liu Y."/>
            <person name="Lai Q."/>
            <person name="Du J."/>
            <person name="Xu H."/>
            <person name="Jiang L."/>
            <person name="Shao Z."/>
        </authorList>
    </citation>
    <scope>NUCLEOTIDE SEQUENCE [LARGE SCALE GENOMIC DNA]</scope>
    <source>
        <strain evidence="1 2">DT23-4</strain>
    </source>
</reference>
<dbReference type="AlphaFoldDB" id="A0A074K0F0"/>
<dbReference type="RefSeq" id="WP_038128152.1">
    <property type="nucleotide sequence ID" value="NZ_AUNB01000009.1"/>
</dbReference>
<accession>A0A074K0F0</accession>
<keyword evidence="2" id="KW-1185">Reference proteome</keyword>
<dbReference type="eggNOG" id="ENOG5033CCU">
    <property type="taxonomic scope" value="Bacteria"/>
</dbReference>
<evidence type="ECO:0000313" key="1">
    <source>
        <dbReference type="EMBL" id="KEO61238.1"/>
    </source>
</evidence>
<evidence type="ECO:0000313" key="2">
    <source>
        <dbReference type="Proteomes" id="UP000027471"/>
    </source>
</evidence>
<protein>
    <recommendedName>
        <fullName evidence="3">RND transporter</fullName>
    </recommendedName>
</protein>
<dbReference type="Proteomes" id="UP000027471">
    <property type="component" value="Unassembled WGS sequence"/>
</dbReference>
<name>A0A074K0F0_9RHOB</name>
<comment type="caution">
    <text evidence="1">The sequence shown here is derived from an EMBL/GenBank/DDBJ whole genome shotgun (WGS) entry which is preliminary data.</text>
</comment>
<evidence type="ECO:0008006" key="3">
    <source>
        <dbReference type="Google" id="ProtNLM"/>
    </source>
</evidence>
<dbReference type="EMBL" id="AUNB01000009">
    <property type="protein sequence ID" value="KEO61238.1"/>
    <property type="molecule type" value="Genomic_DNA"/>
</dbReference>
<gene>
    <name evidence="1" type="ORF">DT23_10055</name>
</gene>
<dbReference type="STRING" id="1353528.DT23_10055"/>
<proteinExistence type="predicted"/>
<sequence>MSLIKRLFDHITLLQAAILAGFLGLAPFTPEPHIWEKLKMLAAGTLVRPVDWFDLCLHGLPWIILAVKLAQWVKTGKAGRAAEDTK</sequence>
<organism evidence="1 2">
    <name type="scientific">Thioclava indica</name>
    <dbReference type="NCBI Taxonomy" id="1353528"/>
    <lineage>
        <taxon>Bacteria</taxon>
        <taxon>Pseudomonadati</taxon>
        <taxon>Pseudomonadota</taxon>
        <taxon>Alphaproteobacteria</taxon>
        <taxon>Rhodobacterales</taxon>
        <taxon>Paracoccaceae</taxon>
        <taxon>Thioclava</taxon>
    </lineage>
</organism>